<organism evidence="5 6">
    <name type="scientific">Corynebacterium humireducens</name>
    <dbReference type="NCBI Taxonomy" id="1223514"/>
    <lineage>
        <taxon>Bacteria</taxon>
        <taxon>Bacillati</taxon>
        <taxon>Actinomycetota</taxon>
        <taxon>Actinomycetes</taxon>
        <taxon>Mycobacteriales</taxon>
        <taxon>Corynebacteriaceae</taxon>
        <taxon>Corynebacterium</taxon>
    </lineage>
</organism>
<dbReference type="Proteomes" id="UP000557899">
    <property type="component" value="Unassembled WGS sequence"/>
</dbReference>
<dbReference type="GO" id="GO:0032259">
    <property type="term" value="P:methylation"/>
    <property type="evidence" value="ECO:0007669"/>
    <property type="project" value="UniProtKB-KW"/>
</dbReference>
<dbReference type="EMBL" id="JAAZHI010000124">
    <property type="protein sequence ID" value="NLA55802.1"/>
    <property type="molecule type" value="Genomic_DNA"/>
</dbReference>
<dbReference type="GO" id="GO:0008170">
    <property type="term" value="F:N-methyltransferase activity"/>
    <property type="evidence" value="ECO:0007669"/>
    <property type="project" value="InterPro"/>
</dbReference>
<dbReference type="InterPro" id="IPR029063">
    <property type="entry name" value="SAM-dependent_MTases_sf"/>
</dbReference>
<evidence type="ECO:0000259" key="4">
    <source>
        <dbReference type="Pfam" id="PF01555"/>
    </source>
</evidence>
<evidence type="ECO:0000313" key="6">
    <source>
        <dbReference type="Proteomes" id="UP000557899"/>
    </source>
</evidence>
<keyword evidence="1 5" id="KW-0489">Methyltransferase</keyword>
<dbReference type="PRINTS" id="PR00508">
    <property type="entry name" value="S21N4MTFRASE"/>
</dbReference>
<dbReference type="InterPro" id="IPR001091">
    <property type="entry name" value="RM_Methyltransferase"/>
</dbReference>
<dbReference type="InterPro" id="IPR002941">
    <property type="entry name" value="DNA_methylase_N4/N6"/>
</dbReference>
<dbReference type="EC" id="2.1.1.-" evidence="3"/>
<dbReference type="Gene3D" id="3.40.50.150">
    <property type="entry name" value="Vaccinia Virus protein VP39"/>
    <property type="match status" value="2"/>
</dbReference>
<comment type="caution">
    <text evidence="5">The sequence shown here is derived from an EMBL/GenBank/DDBJ whole genome shotgun (WGS) entry which is preliminary data.</text>
</comment>
<reference evidence="5 6" key="1">
    <citation type="journal article" date="2020" name="Biotechnol. Biofuels">
        <title>New insights from the biogas microbiome by comprehensive genome-resolved metagenomics of nearly 1600 species originating from multiple anaerobic digesters.</title>
        <authorList>
            <person name="Campanaro S."/>
            <person name="Treu L."/>
            <person name="Rodriguez-R L.M."/>
            <person name="Kovalovszki A."/>
            <person name="Ziels R.M."/>
            <person name="Maus I."/>
            <person name="Zhu X."/>
            <person name="Kougias P.G."/>
            <person name="Basile A."/>
            <person name="Luo G."/>
            <person name="Schluter A."/>
            <person name="Konstantinidis K.T."/>
            <person name="Angelidaki I."/>
        </authorList>
    </citation>
    <scope>NUCLEOTIDE SEQUENCE [LARGE SCALE GENOMIC DNA]</scope>
    <source>
        <strain evidence="5">AS15tlH2ME_198</strain>
    </source>
</reference>
<proteinExistence type="inferred from homology"/>
<comment type="similarity">
    <text evidence="3">Belongs to the N(4)/N(6)-methyltransferase family.</text>
</comment>
<dbReference type="AlphaFoldDB" id="A0A7X6SVH5"/>
<dbReference type="Pfam" id="PF01555">
    <property type="entry name" value="N6_N4_Mtase"/>
    <property type="match status" value="1"/>
</dbReference>
<protein>
    <recommendedName>
        <fullName evidence="3">Methyltransferase</fullName>
        <ecNumber evidence="3">2.1.1.-</ecNumber>
    </recommendedName>
</protein>
<name>A0A7X6SVH5_9CORY</name>
<sequence>MRRSGTPGNPVDARLFASHDTFVAHRPPGAEEDVHMLPATVDHVISRCSSPGDLVFDPFAGFGTTLGRAVHMDRRALGVELLPERVAHIHRHIPAAHIIPGDARRLGELLPLLDAAVTLILSSPPYMTVTHHEADPLTAYEESGGDYARYLRELGTVAQECARLLAPGGHLVWNVADILHEGDHTPLIDDCARVLDEHLTRVAVVEIEWDRLPHDLTRDALLVFRR</sequence>
<evidence type="ECO:0000256" key="1">
    <source>
        <dbReference type="ARBA" id="ARBA00022603"/>
    </source>
</evidence>
<dbReference type="GO" id="GO:0003677">
    <property type="term" value="F:DNA binding"/>
    <property type="evidence" value="ECO:0007669"/>
    <property type="project" value="InterPro"/>
</dbReference>
<feature type="domain" description="DNA methylase N-4/N-6" evidence="4">
    <location>
        <begin position="39"/>
        <end position="88"/>
    </location>
</feature>
<evidence type="ECO:0000256" key="2">
    <source>
        <dbReference type="ARBA" id="ARBA00022679"/>
    </source>
</evidence>
<evidence type="ECO:0000313" key="5">
    <source>
        <dbReference type="EMBL" id="NLA55802.1"/>
    </source>
</evidence>
<accession>A0A7X6SVH5</accession>
<evidence type="ECO:0000256" key="3">
    <source>
        <dbReference type="RuleBase" id="RU362026"/>
    </source>
</evidence>
<dbReference type="SUPFAM" id="SSF53335">
    <property type="entry name" value="S-adenosyl-L-methionine-dependent methyltransferases"/>
    <property type="match status" value="1"/>
</dbReference>
<gene>
    <name evidence="5" type="ORF">GX859_05825</name>
</gene>
<keyword evidence="2 5" id="KW-0808">Transferase</keyword>